<dbReference type="Pfam" id="PF13181">
    <property type="entry name" value="TPR_8"/>
    <property type="match status" value="1"/>
</dbReference>
<protein>
    <submittedName>
        <fullName evidence="3">Uncharacterized protein</fullName>
    </submittedName>
</protein>
<gene>
    <name evidence="3" type="ORF">METZ01_LOCUS98325</name>
</gene>
<evidence type="ECO:0000256" key="2">
    <source>
        <dbReference type="ARBA" id="ARBA00022803"/>
    </source>
</evidence>
<dbReference type="PANTHER" id="PTHR45586">
    <property type="entry name" value="TPR REPEAT-CONTAINING PROTEIN PA4667"/>
    <property type="match status" value="1"/>
</dbReference>
<dbReference type="Pfam" id="PF13431">
    <property type="entry name" value="TPR_17"/>
    <property type="match status" value="1"/>
</dbReference>
<dbReference type="InterPro" id="IPR051012">
    <property type="entry name" value="CellSynth/LPSAsmb/PSIAsmb"/>
</dbReference>
<sequence length="312" mass="35954">MVNINQNFPGKLFCDSMEKEVLKFEQEILRNPKDASAYAGLAVSYIFLWCYGFLSREDSIPKAKRAAMQAVKINNKIGKAHTALGIMKLSEWDWKGAEQEFKIAIKLSPENPDAHHWYALYLSAIGKHEQALKSSRHSLSLSMDPYSDIGYGSILYFAHQFNEMVELLEETVKKTPNYAPSFDWLGMAYLQLKQFDKSIEVYRKAVELSDGLAEIKAGLGHAYGMAGRKDEARKVLNELNSLAEKYYIPPVQIAYVAASLDEIDETFELLEKAYIERTWDLVFIREEPWFDDFHSLPRFVDLLKRIQFPRKE</sequence>
<dbReference type="InterPro" id="IPR011990">
    <property type="entry name" value="TPR-like_helical_dom_sf"/>
</dbReference>
<name>A0A381VZF2_9ZZZZ</name>
<organism evidence="3">
    <name type="scientific">marine metagenome</name>
    <dbReference type="NCBI Taxonomy" id="408172"/>
    <lineage>
        <taxon>unclassified sequences</taxon>
        <taxon>metagenomes</taxon>
        <taxon>ecological metagenomes</taxon>
    </lineage>
</organism>
<accession>A0A381VZF2</accession>
<dbReference type="PANTHER" id="PTHR45586:SF1">
    <property type="entry name" value="LIPOPOLYSACCHARIDE ASSEMBLY PROTEIN B"/>
    <property type="match status" value="1"/>
</dbReference>
<dbReference type="PROSITE" id="PS50005">
    <property type="entry name" value="TPR"/>
    <property type="match status" value="2"/>
</dbReference>
<keyword evidence="1" id="KW-0677">Repeat</keyword>
<dbReference type="SUPFAM" id="SSF48452">
    <property type="entry name" value="TPR-like"/>
    <property type="match status" value="1"/>
</dbReference>
<evidence type="ECO:0000256" key="1">
    <source>
        <dbReference type="ARBA" id="ARBA00022737"/>
    </source>
</evidence>
<reference evidence="3" key="1">
    <citation type="submission" date="2018-05" db="EMBL/GenBank/DDBJ databases">
        <authorList>
            <person name="Lanie J.A."/>
            <person name="Ng W.-L."/>
            <person name="Kazmierczak K.M."/>
            <person name="Andrzejewski T.M."/>
            <person name="Davidsen T.M."/>
            <person name="Wayne K.J."/>
            <person name="Tettelin H."/>
            <person name="Glass J.I."/>
            <person name="Rusch D."/>
            <person name="Podicherti R."/>
            <person name="Tsui H.-C.T."/>
            <person name="Winkler M.E."/>
        </authorList>
    </citation>
    <scope>NUCLEOTIDE SEQUENCE</scope>
</reference>
<dbReference type="Gene3D" id="1.25.40.10">
    <property type="entry name" value="Tetratricopeptide repeat domain"/>
    <property type="match status" value="2"/>
</dbReference>
<keyword evidence="2" id="KW-0802">TPR repeat</keyword>
<dbReference type="AlphaFoldDB" id="A0A381VZF2"/>
<dbReference type="SMART" id="SM00028">
    <property type="entry name" value="TPR"/>
    <property type="match status" value="3"/>
</dbReference>
<dbReference type="InterPro" id="IPR019734">
    <property type="entry name" value="TPR_rpt"/>
</dbReference>
<evidence type="ECO:0000313" key="3">
    <source>
        <dbReference type="EMBL" id="SVA45471.1"/>
    </source>
</evidence>
<proteinExistence type="predicted"/>
<dbReference type="EMBL" id="UINC01010202">
    <property type="protein sequence ID" value="SVA45471.1"/>
    <property type="molecule type" value="Genomic_DNA"/>
</dbReference>